<evidence type="ECO:0000313" key="3">
    <source>
        <dbReference type="EMBL" id="THH03789.1"/>
    </source>
</evidence>
<sequence length="402" mass="44058">MVNEPTQERYDLRVGHGGSLKLRIRLTLYNNNGLINPCRAAKKQTHPTSIDIIVKIVISLTIATALLLLLVQQLPLVAANTEIRNFAAERERDVPVSLRDLELGRRASKLGLDADVDSGSFLNLNVNASQSQSQDLNWAVGLSPSAGKRERAFTVVPAPLGTPMRDVCARASSSPSSSSSPSLDSSSSSLHHGWCPHELWVRLDLDGDRDWDTSASGGGMASWMHFGMYTLRLSWPAFYPTDFDIELYTPTELASHLQAFEPELESNSRLNAKTKSESASASESEPVTSFRRTKYVRIRLVDTGVRTSTSPSATSAFPSVYAPRESTPPVSMPVPVPFTLILEPLYLDVLPASLMSTFLLLASALALAVLSLPWLNRKLGVVAAQARKELYYPGLHMRDKVE</sequence>
<feature type="transmembrane region" description="Helical" evidence="2">
    <location>
        <begin position="52"/>
        <end position="71"/>
    </location>
</feature>
<reference evidence="3 4" key="1">
    <citation type="submission" date="2019-02" db="EMBL/GenBank/DDBJ databases">
        <title>Genome sequencing of the rare red list fungi Phellinidium pouzarii.</title>
        <authorList>
            <person name="Buettner E."/>
            <person name="Kellner H."/>
        </authorList>
    </citation>
    <scope>NUCLEOTIDE SEQUENCE [LARGE SCALE GENOMIC DNA]</scope>
    <source>
        <strain evidence="3 4">DSM 108285</strain>
    </source>
</reference>
<accession>A0A4S4KY27</accession>
<keyword evidence="2" id="KW-1133">Transmembrane helix</keyword>
<keyword evidence="4" id="KW-1185">Reference proteome</keyword>
<evidence type="ECO:0000256" key="1">
    <source>
        <dbReference type="SAM" id="MobiDB-lite"/>
    </source>
</evidence>
<dbReference type="OrthoDB" id="3360032at2759"/>
<organism evidence="3 4">
    <name type="scientific">Phellinidium pouzarii</name>
    <dbReference type="NCBI Taxonomy" id="167371"/>
    <lineage>
        <taxon>Eukaryota</taxon>
        <taxon>Fungi</taxon>
        <taxon>Dikarya</taxon>
        <taxon>Basidiomycota</taxon>
        <taxon>Agaricomycotina</taxon>
        <taxon>Agaricomycetes</taxon>
        <taxon>Hymenochaetales</taxon>
        <taxon>Hymenochaetaceae</taxon>
        <taxon>Phellinidium</taxon>
    </lineage>
</organism>
<evidence type="ECO:0000256" key="2">
    <source>
        <dbReference type="SAM" id="Phobius"/>
    </source>
</evidence>
<protein>
    <submittedName>
        <fullName evidence="3">Uncharacterized protein</fullName>
    </submittedName>
</protein>
<feature type="compositionally biased region" description="Low complexity" evidence="1">
    <location>
        <begin position="172"/>
        <end position="190"/>
    </location>
</feature>
<gene>
    <name evidence="3" type="ORF">EW145_g6005</name>
</gene>
<feature type="region of interest" description="Disordered" evidence="1">
    <location>
        <begin position="265"/>
        <end position="285"/>
    </location>
</feature>
<dbReference type="Proteomes" id="UP000308199">
    <property type="component" value="Unassembled WGS sequence"/>
</dbReference>
<proteinExistence type="predicted"/>
<feature type="transmembrane region" description="Helical" evidence="2">
    <location>
        <begin position="349"/>
        <end position="370"/>
    </location>
</feature>
<keyword evidence="2" id="KW-0812">Transmembrane</keyword>
<keyword evidence="2" id="KW-0472">Membrane</keyword>
<dbReference type="EMBL" id="SGPK01000412">
    <property type="protein sequence ID" value="THH03789.1"/>
    <property type="molecule type" value="Genomic_DNA"/>
</dbReference>
<feature type="region of interest" description="Disordered" evidence="1">
    <location>
        <begin position="166"/>
        <end position="190"/>
    </location>
</feature>
<evidence type="ECO:0000313" key="4">
    <source>
        <dbReference type="Proteomes" id="UP000308199"/>
    </source>
</evidence>
<comment type="caution">
    <text evidence="3">The sequence shown here is derived from an EMBL/GenBank/DDBJ whole genome shotgun (WGS) entry which is preliminary data.</text>
</comment>
<name>A0A4S4KY27_9AGAM</name>
<dbReference type="AlphaFoldDB" id="A0A4S4KY27"/>